<reference evidence="2" key="2">
    <citation type="journal article" date="2022" name="Microb. Genom.">
        <title>A chromosome-scale genome assembly of the tomato pathogen Cladosporium fulvum reveals a compartmentalized genome architecture and the presence of a dispensable chromosome.</title>
        <authorList>
            <person name="Zaccaron A.Z."/>
            <person name="Chen L.H."/>
            <person name="Samaras A."/>
            <person name="Stergiopoulos I."/>
        </authorList>
    </citation>
    <scope>NUCLEOTIDE SEQUENCE</scope>
    <source>
        <strain evidence="2">Race5_Kim</strain>
    </source>
</reference>
<dbReference type="KEGG" id="ffu:CLAFUR5_14294"/>
<organism evidence="2 3">
    <name type="scientific">Passalora fulva</name>
    <name type="common">Tomato leaf mold</name>
    <name type="synonym">Cladosporium fulvum</name>
    <dbReference type="NCBI Taxonomy" id="5499"/>
    <lineage>
        <taxon>Eukaryota</taxon>
        <taxon>Fungi</taxon>
        <taxon>Dikarya</taxon>
        <taxon>Ascomycota</taxon>
        <taxon>Pezizomycotina</taxon>
        <taxon>Dothideomycetes</taxon>
        <taxon>Dothideomycetidae</taxon>
        <taxon>Mycosphaerellales</taxon>
        <taxon>Mycosphaerellaceae</taxon>
        <taxon>Fulvia</taxon>
    </lineage>
</organism>
<dbReference type="Proteomes" id="UP000756132">
    <property type="component" value="Chromosome 13"/>
</dbReference>
<name>A0A9Q8UWT0_PASFU</name>
<evidence type="ECO:0000313" key="2">
    <source>
        <dbReference type="EMBL" id="UJO25346.1"/>
    </source>
</evidence>
<reference evidence="2" key="1">
    <citation type="submission" date="2021-12" db="EMBL/GenBank/DDBJ databases">
        <authorList>
            <person name="Zaccaron A."/>
            <person name="Stergiopoulos I."/>
        </authorList>
    </citation>
    <scope>NUCLEOTIDE SEQUENCE</scope>
    <source>
        <strain evidence="2">Race5_Kim</strain>
    </source>
</reference>
<dbReference type="InterPro" id="IPR016181">
    <property type="entry name" value="Acyl_CoA_acyltransferase"/>
</dbReference>
<dbReference type="AlphaFoldDB" id="A0A9Q8UWT0"/>
<dbReference type="InterPro" id="IPR000182">
    <property type="entry name" value="GNAT_dom"/>
</dbReference>
<dbReference type="CDD" id="cd04301">
    <property type="entry name" value="NAT_SF"/>
    <property type="match status" value="1"/>
</dbReference>
<evidence type="ECO:0000259" key="1">
    <source>
        <dbReference type="PROSITE" id="PS51186"/>
    </source>
</evidence>
<dbReference type="EMBL" id="CP090175">
    <property type="protein sequence ID" value="UJO25346.1"/>
    <property type="molecule type" value="Genomic_DNA"/>
</dbReference>
<gene>
    <name evidence="2" type="ORF">CLAFUR5_14294</name>
</gene>
<dbReference type="Gene3D" id="3.40.630.30">
    <property type="match status" value="1"/>
</dbReference>
<proteinExistence type="predicted"/>
<keyword evidence="3" id="KW-1185">Reference proteome</keyword>
<dbReference type="OMA" id="QGSHEVI"/>
<feature type="domain" description="N-acetyltransferase" evidence="1">
    <location>
        <begin position="66"/>
        <end position="220"/>
    </location>
</feature>
<accession>A0A9Q8UWT0</accession>
<dbReference type="SUPFAM" id="SSF55729">
    <property type="entry name" value="Acyl-CoA N-acyltransferases (Nat)"/>
    <property type="match status" value="1"/>
</dbReference>
<dbReference type="OrthoDB" id="3794209at2759"/>
<dbReference type="PROSITE" id="PS51186">
    <property type="entry name" value="GNAT"/>
    <property type="match status" value="1"/>
</dbReference>
<dbReference type="GO" id="GO:0016747">
    <property type="term" value="F:acyltransferase activity, transferring groups other than amino-acyl groups"/>
    <property type="evidence" value="ECO:0007669"/>
    <property type="project" value="InterPro"/>
</dbReference>
<dbReference type="GeneID" id="71994172"/>
<evidence type="ECO:0000313" key="3">
    <source>
        <dbReference type="Proteomes" id="UP000756132"/>
    </source>
</evidence>
<sequence length="223" mass="24926">MAIEEGLNKPKTTVGPFVNGKPTTVSFFSAQQLQDSPFLTSLLTTINLAYAKGEGSKPELGFSKTDRLSSISGIFDYIRDDPEAFLVVLSHQESCDVIATATCRRYLAPDESKSPWLCSHNVEDGTEEWEIRLLATHPSAQGCGAAGFIMKATEQEVIERFDRKRKAIDTHASTRLKMVLCAIKELYPEFYMRRGYGVDYVHEGGEERKFNILFMSKTLATLP</sequence>
<protein>
    <recommendedName>
        <fullName evidence="1">N-acetyltransferase domain-containing protein</fullName>
    </recommendedName>
</protein>
<dbReference type="RefSeq" id="XP_047769712.1">
    <property type="nucleotide sequence ID" value="XM_047913442.1"/>
</dbReference>